<evidence type="ECO:0000256" key="2">
    <source>
        <dbReference type="ARBA" id="ARBA00022679"/>
    </source>
</evidence>
<evidence type="ECO:0000313" key="7">
    <source>
        <dbReference type="EMBL" id="MSU00185.1"/>
    </source>
</evidence>
<dbReference type="EMBL" id="VUNQ01000002">
    <property type="protein sequence ID" value="MSU00185.1"/>
    <property type="molecule type" value="Genomic_DNA"/>
</dbReference>
<dbReference type="NCBIfam" id="TIGR00536">
    <property type="entry name" value="hemK_fam"/>
    <property type="match status" value="1"/>
</dbReference>
<feature type="binding site" evidence="4">
    <location>
        <begin position="183"/>
        <end position="186"/>
    </location>
    <ligand>
        <name>substrate</name>
    </ligand>
</feature>
<comment type="similarity">
    <text evidence="4">Belongs to the protein N5-glutamine methyltransferase family. PrmC subfamily.</text>
</comment>
<keyword evidence="2 4" id="KW-0808">Transferase</keyword>
<protein>
    <recommendedName>
        <fullName evidence="4">Release factor glutamine methyltransferase</fullName>
        <shortName evidence="4">RF MTase</shortName>
        <ecNumber evidence="4">2.1.1.297</ecNumber>
    </recommendedName>
    <alternativeName>
        <fullName evidence="4">N5-glutamine methyltransferase PrmC</fullName>
    </alternativeName>
    <alternativeName>
        <fullName evidence="4">Protein-(glutamine-N5) MTase PrmC</fullName>
    </alternativeName>
    <alternativeName>
        <fullName evidence="4">Protein-glutamine N-methyltransferase PrmC</fullName>
    </alternativeName>
</protein>
<evidence type="ECO:0000256" key="4">
    <source>
        <dbReference type="HAMAP-Rule" id="MF_02126"/>
    </source>
</evidence>
<dbReference type="InterPro" id="IPR025714">
    <property type="entry name" value="Methyltranfer_dom"/>
</dbReference>
<dbReference type="GO" id="GO:0032259">
    <property type="term" value="P:methylation"/>
    <property type="evidence" value="ECO:0007669"/>
    <property type="project" value="UniProtKB-KW"/>
</dbReference>
<dbReference type="HAMAP" id="MF_02126">
    <property type="entry name" value="RF_methyltr_PrmC"/>
    <property type="match status" value="1"/>
</dbReference>
<dbReference type="InterPro" id="IPR019874">
    <property type="entry name" value="RF_methyltr_PrmC"/>
</dbReference>
<evidence type="ECO:0000256" key="3">
    <source>
        <dbReference type="ARBA" id="ARBA00022691"/>
    </source>
</evidence>
<dbReference type="CDD" id="cd02440">
    <property type="entry name" value="AdoMet_MTases"/>
    <property type="match status" value="1"/>
</dbReference>
<dbReference type="Pfam" id="PF17827">
    <property type="entry name" value="PrmC_N"/>
    <property type="match status" value="1"/>
</dbReference>
<comment type="caution">
    <text evidence="7">The sequence shown here is derived from an EMBL/GenBank/DDBJ whole genome shotgun (WGS) entry which is preliminary data.</text>
</comment>
<evidence type="ECO:0000259" key="6">
    <source>
        <dbReference type="Pfam" id="PF17827"/>
    </source>
</evidence>
<feature type="binding site" evidence="4">
    <location>
        <position position="183"/>
    </location>
    <ligand>
        <name>S-adenosyl-L-methionine</name>
        <dbReference type="ChEBI" id="CHEBI:59789"/>
    </ligand>
</feature>
<feature type="domain" description="Release factor glutamine methyltransferase N-terminal" evidence="6">
    <location>
        <begin position="16"/>
        <end position="66"/>
    </location>
</feature>
<organism evidence="7 8">
    <name type="scientific">Tissierella pigra</name>
    <dbReference type="NCBI Taxonomy" id="2607614"/>
    <lineage>
        <taxon>Bacteria</taxon>
        <taxon>Bacillati</taxon>
        <taxon>Bacillota</taxon>
        <taxon>Tissierellia</taxon>
        <taxon>Tissierellales</taxon>
        <taxon>Tissierellaceae</taxon>
        <taxon>Tissierella</taxon>
    </lineage>
</organism>
<dbReference type="PANTHER" id="PTHR18895:SF74">
    <property type="entry name" value="MTRF1L RELEASE FACTOR GLUTAMINE METHYLTRANSFERASE"/>
    <property type="match status" value="1"/>
</dbReference>
<reference evidence="7 8" key="1">
    <citation type="submission" date="2019-09" db="EMBL/GenBank/DDBJ databases">
        <title>In-depth cultivation of the pig gut microbiome towards novel bacterial diversity and tailored functional studies.</title>
        <authorList>
            <person name="Wylensek D."/>
            <person name="Hitch T.C.A."/>
            <person name="Clavel T."/>
        </authorList>
    </citation>
    <scope>NUCLEOTIDE SEQUENCE [LARGE SCALE GENOMIC DNA]</scope>
    <source>
        <strain evidence="7 8">WCA3-693-APC-4?</strain>
    </source>
</reference>
<evidence type="ECO:0000256" key="1">
    <source>
        <dbReference type="ARBA" id="ARBA00022603"/>
    </source>
</evidence>
<dbReference type="Gene3D" id="3.40.50.150">
    <property type="entry name" value="Vaccinia Virus protein VP39"/>
    <property type="match status" value="1"/>
</dbReference>
<dbReference type="EC" id="2.1.1.297" evidence="4"/>
<dbReference type="InterPro" id="IPR004556">
    <property type="entry name" value="HemK-like"/>
</dbReference>
<feature type="binding site" evidence="4">
    <location>
        <position position="138"/>
    </location>
    <ligand>
        <name>S-adenosyl-L-methionine</name>
        <dbReference type="ChEBI" id="CHEBI:59789"/>
    </ligand>
</feature>
<accession>A0A6N7XUM8</accession>
<dbReference type="RefSeq" id="WP_154438478.1">
    <property type="nucleotide sequence ID" value="NZ_VUNQ01000002.1"/>
</dbReference>
<dbReference type="NCBIfam" id="TIGR03534">
    <property type="entry name" value="RF_mod_PrmC"/>
    <property type="match status" value="1"/>
</dbReference>
<keyword evidence="3 4" id="KW-0949">S-adenosyl-L-methionine</keyword>
<dbReference type="PANTHER" id="PTHR18895">
    <property type="entry name" value="HEMK METHYLTRANSFERASE"/>
    <property type="match status" value="1"/>
</dbReference>
<dbReference type="InterPro" id="IPR040758">
    <property type="entry name" value="PrmC_N"/>
</dbReference>
<dbReference type="Pfam" id="PF13847">
    <property type="entry name" value="Methyltransf_31"/>
    <property type="match status" value="1"/>
</dbReference>
<dbReference type="InterPro" id="IPR029063">
    <property type="entry name" value="SAM-dependent_MTases_sf"/>
</dbReference>
<keyword evidence="8" id="KW-1185">Reference proteome</keyword>
<dbReference type="Gene3D" id="1.10.8.10">
    <property type="entry name" value="DNA helicase RuvA subunit, C-terminal domain"/>
    <property type="match status" value="1"/>
</dbReference>
<dbReference type="AlphaFoldDB" id="A0A6N7XUM8"/>
<comment type="caution">
    <text evidence="4">Lacks conserved residue(s) required for the propagation of feature annotation.</text>
</comment>
<dbReference type="Proteomes" id="UP000469523">
    <property type="component" value="Unassembled WGS sequence"/>
</dbReference>
<keyword evidence="1 4" id="KW-0489">Methyltransferase</keyword>
<feature type="binding site" evidence="4">
    <location>
        <begin position="115"/>
        <end position="119"/>
    </location>
    <ligand>
        <name>S-adenosyl-L-methionine</name>
        <dbReference type="ChEBI" id="CHEBI:59789"/>
    </ligand>
</feature>
<proteinExistence type="inferred from homology"/>
<dbReference type="InterPro" id="IPR050320">
    <property type="entry name" value="N5-glutamine_MTase"/>
</dbReference>
<comment type="catalytic activity">
    <reaction evidence="4">
        <text>L-glutaminyl-[peptide chain release factor] + S-adenosyl-L-methionine = N(5)-methyl-L-glutaminyl-[peptide chain release factor] + S-adenosyl-L-homocysteine + H(+)</text>
        <dbReference type="Rhea" id="RHEA:42896"/>
        <dbReference type="Rhea" id="RHEA-COMP:10271"/>
        <dbReference type="Rhea" id="RHEA-COMP:10272"/>
        <dbReference type="ChEBI" id="CHEBI:15378"/>
        <dbReference type="ChEBI" id="CHEBI:30011"/>
        <dbReference type="ChEBI" id="CHEBI:57856"/>
        <dbReference type="ChEBI" id="CHEBI:59789"/>
        <dbReference type="ChEBI" id="CHEBI:61891"/>
        <dbReference type="EC" id="2.1.1.297"/>
    </reaction>
</comment>
<comment type="function">
    <text evidence="4">Methylates the class 1 translation termination release factors RF1/PrfA and RF2/PrfB on the glutamine residue of the universally conserved GGQ motif.</text>
</comment>
<feature type="domain" description="Methyltransferase" evidence="5">
    <location>
        <begin position="107"/>
        <end position="183"/>
    </location>
</feature>
<evidence type="ECO:0000259" key="5">
    <source>
        <dbReference type="Pfam" id="PF13847"/>
    </source>
</evidence>
<gene>
    <name evidence="4 7" type="primary">prmC</name>
    <name evidence="7" type="ORF">FYJ83_01725</name>
</gene>
<evidence type="ECO:0000313" key="8">
    <source>
        <dbReference type="Proteomes" id="UP000469523"/>
    </source>
</evidence>
<dbReference type="GO" id="GO:0102559">
    <property type="term" value="F:peptide chain release factor N(5)-glutamine methyltransferase activity"/>
    <property type="evidence" value="ECO:0007669"/>
    <property type="project" value="UniProtKB-EC"/>
</dbReference>
<name>A0A6N7XUM8_9FIRM</name>
<dbReference type="SUPFAM" id="SSF53335">
    <property type="entry name" value="S-adenosyl-L-methionine-dependent methyltransferases"/>
    <property type="match status" value="1"/>
</dbReference>
<sequence length="277" mass="31937">MVTIDELRRKYRDFSLEGVLILCKLLNVDKSYIYTYGEKQVSKEIKDKFIYFMENIIKGYPIQYILKEREFMGLEFYLEDGVLVPRPDTEILVEYVIDYINKRYNGKNIDVLDIGIGSGAISLSIANYCKDVEVYGIDIEDVPIKVANINKEKFNLTNVNFFKGDLFKALDGLDLKFHIIMSNPPYIASEKIKDLDIKVKNFEPRIALDGGMDGLNFYRWITAESKKYLMDNGLLIYEIGFDQGKSVSDILIKEGFSNVSILKDLQGLDRVVYGTKR</sequence>